<dbReference type="InterPro" id="IPR004358">
    <property type="entry name" value="Sig_transdc_His_kin-like_C"/>
</dbReference>
<comment type="subcellular location">
    <subcellularLocation>
        <location evidence="2">Cell membrane</location>
    </subcellularLocation>
</comment>
<dbReference type="Pfam" id="PF00512">
    <property type="entry name" value="HisKA"/>
    <property type="match status" value="1"/>
</dbReference>
<evidence type="ECO:0000313" key="11">
    <source>
        <dbReference type="Proteomes" id="UP000780875"/>
    </source>
</evidence>
<evidence type="ECO:0000259" key="9">
    <source>
        <dbReference type="PROSITE" id="PS50109"/>
    </source>
</evidence>
<feature type="transmembrane region" description="Helical" evidence="8">
    <location>
        <begin position="103"/>
        <end position="124"/>
    </location>
</feature>
<name>A0ABS7UJG6_9ACTN</name>
<evidence type="ECO:0000256" key="7">
    <source>
        <dbReference type="ARBA" id="ARBA00023012"/>
    </source>
</evidence>
<feature type="domain" description="Histidine kinase" evidence="9">
    <location>
        <begin position="313"/>
        <end position="529"/>
    </location>
</feature>
<feature type="transmembrane region" description="Helical" evidence="8">
    <location>
        <begin position="31"/>
        <end position="52"/>
    </location>
</feature>
<dbReference type="Gene3D" id="3.30.565.10">
    <property type="entry name" value="Histidine kinase-like ATPase, C-terminal domain"/>
    <property type="match status" value="1"/>
</dbReference>
<dbReference type="CDD" id="cd00075">
    <property type="entry name" value="HATPase"/>
    <property type="match status" value="1"/>
</dbReference>
<comment type="catalytic activity">
    <reaction evidence="1">
        <text>ATP + protein L-histidine = ADP + protein N-phospho-L-histidine.</text>
        <dbReference type="EC" id="2.7.13.3"/>
    </reaction>
</comment>
<dbReference type="EC" id="2.7.13.3" evidence="3"/>
<dbReference type="EMBL" id="JAIQZJ010000021">
    <property type="protein sequence ID" value="MBZ5741022.1"/>
    <property type="molecule type" value="Genomic_DNA"/>
</dbReference>
<dbReference type="GO" id="GO:0016301">
    <property type="term" value="F:kinase activity"/>
    <property type="evidence" value="ECO:0007669"/>
    <property type="project" value="UniProtKB-KW"/>
</dbReference>
<keyword evidence="8" id="KW-0812">Transmembrane</keyword>
<evidence type="ECO:0000256" key="1">
    <source>
        <dbReference type="ARBA" id="ARBA00000085"/>
    </source>
</evidence>
<evidence type="ECO:0000313" key="10">
    <source>
        <dbReference type="EMBL" id="MBZ5741022.1"/>
    </source>
</evidence>
<dbReference type="InterPro" id="IPR036890">
    <property type="entry name" value="HATPase_C_sf"/>
</dbReference>
<dbReference type="InterPro" id="IPR036097">
    <property type="entry name" value="HisK_dim/P_sf"/>
</dbReference>
<gene>
    <name evidence="10" type="ORF">K8U61_22860</name>
</gene>
<keyword evidence="5" id="KW-0808">Transferase</keyword>
<protein>
    <recommendedName>
        <fullName evidence="3">histidine kinase</fullName>
        <ecNumber evidence="3">2.7.13.3</ecNumber>
    </recommendedName>
</protein>
<dbReference type="SMART" id="SM00387">
    <property type="entry name" value="HATPase_c"/>
    <property type="match status" value="1"/>
</dbReference>
<keyword evidence="11" id="KW-1185">Reference proteome</keyword>
<reference evidence="10 11" key="1">
    <citation type="submission" date="2021-09" db="EMBL/GenBank/DDBJ databases">
        <title>Whole genome sequence of Nocardioides sp. GBK3QG-3.</title>
        <authorList>
            <person name="Tuo L."/>
        </authorList>
    </citation>
    <scope>NUCLEOTIDE SEQUENCE [LARGE SCALE GENOMIC DNA]</scope>
    <source>
        <strain evidence="10 11">GBK3QG-3</strain>
    </source>
</reference>
<dbReference type="SUPFAM" id="SSF47384">
    <property type="entry name" value="Homodimeric domain of signal transducing histidine kinase"/>
    <property type="match status" value="1"/>
</dbReference>
<dbReference type="RefSeq" id="WP_224125323.1">
    <property type="nucleotide sequence ID" value="NZ_JAIQZJ010000021.1"/>
</dbReference>
<dbReference type="SUPFAM" id="SSF55874">
    <property type="entry name" value="ATPase domain of HSP90 chaperone/DNA topoisomerase II/histidine kinase"/>
    <property type="match status" value="1"/>
</dbReference>
<accession>A0ABS7UJG6</accession>
<comment type="caution">
    <text evidence="10">The sequence shown here is derived from an EMBL/GenBank/DDBJ whole genome shotgun (WGS) entry which is preliminary data.</text>
</comment>
<keyword evidence="8" id="KW-0472">Membrane</keyword>
<dbReference type="InterPro" id="IPR005467">
    <property type="entry name" value="His_kinase_dom"/>
</dbReference>
<keyword evidence="6 10" id="KW-0418">Kinase</keyword>
<keyword evidence="8" id="KW-1133">Transmembrane helix</keyword>
<dbReference type="SMART" id="SM00388">
    <property type="entry name" value="HisKA"/>
    <property type="match status" value="1"/>
</dbReference>
<evidence type="ECO:0000256" key="6">
    <source>
        <dbReference type="ARBA" id="ARBA00022777"/>
    </source>
</evidence>
<dbReference type="InterPro" id="IPR050736">
    <property type="entry name" value="Sensor_HK_Regulatory"/>
</dbReference>
<dbReference type="PANTHER" id="PTHR43711">
    <property type="entry name" value="TWO-COMPONENT HISTIDINE KINASE"/>
    <property type="match status" value="1"/>
</dbReference>
<dbReference type="InterPro" id="IPR003661">
    <property type="entry name" value="HisK_dim/P_dom"/>
</dbReference>
<dbReference type="Gene3D" id="3.30.450.20">
    <property type="entry name" value="PAS domain"/>
    <property type="match status" value="1"/>
</dbReference>
<dbReference type="CDD" id="cd00082">
    <property type="entry name" value="HisKA"/>
    <property type="match status" value="1"/>
</dbReference>
<dbReference type="PRINTS" id="PR00344">
    <property type="entry name" value="BCTRLSENSOR"/>
</dbReference>
<dbReference type="PROSITE" id="PS50109">
    <property type="entry name" value="HIS_KIN"/>
    <property type="match status" value="1"/>
</dbReference>
<dbReference type="Gene3D" id="1.10.287.130">
    <property type="match status" value="1"/>
</dbReference>
<evidence type="ECO:0000256" key="3">
    <source>
        <dbReference type="ARBA" id="ARBA00012438"/>
    </source>
</evidence>
<dbReference type="Pfam" id="PF02518">
    <property type="entry name" value="HATPase_c"/>
    <property type="match status" value="1"/>
</dbReference>
<organism evidence="10 11">
    <name type="scientific">Nocardioides mangrovi</name>
    <dbReference type="NCBI Taxonomy" id="2874580"/>
    <lineage>
        <taxon>Bacteria</taxon>
        <taxon>Bacillati</taxon>
        <taxon>Actinomycetota</taxon>
        <taxon>Actinomycetes</taxon>
        <taxon>Propionibacteriales</taxon>
        <taxon>Nocardioidaceae</taxon>
        <taxon>Nocardioides</taxon>
    </lineage>
</organism>
<keyword evidence="7" id="KW-0902">Two-component regulatory system</keyword>
<evidence type="ECO:0000256" key="4">
    <source>
        <dbReference type="ARBA" id="ARBA00022553"/>
    </source>
</evidence>
<evidence type="ECO:0000256" key="5">
    <source>
        <dbReference type="ARBA" id="ARBA00022679"/>
    </source>
</evidence>
<evidence type="ECO:0000256" key="2">
    <source>
        <dbReference type="ARBA" id="ARBA00004236"/>
    </source>
</evidence>
<feature type="transmembrane region" description="Helical" evidence="8">
    <location>
        <begin position="7"/>
        <end position="25"/>
    </location>
</feature>
<dbReference type="Proteomes" id="UP000780875">
    <property type="component" value="Unassembled WGS sequence"/>
</dbReference>
<evidence type="ECO:0000256" key="8">
    <source>
        <dbReference type="SAM" id="Phobius"/>
    </source>
</evidence>
<proteinExistence type="predicted"/>
<sequence>MTDPRVFQYGFTALYLLDLGLRYAFGARWPWVSWPMASLLIVAVLAAVTPLLRPGRAPHAPIVLAVADLLAVGLARLDPDAGSGLLIVMPVLWLGRIAGRRGVVISVVAVVLLVSVPSIMYAGFAPVETARAVLYPVVAGAAALVIAESMEWVNHERAEAEHQRDRLAGALETIAHQRRVSDAIFDTVDVGLLLLDGSGRYIGMNRRHQEFVDLGYPDGHDGRAGQESGLVFDADGRTPLAAEAAPSSRAAQGEEFDEVRIWVGEDPETRRAISVSARAIRSEDGTFEGAALGYTDVTDIMRALQVKNEFVALVSHELRTPLTSIVGYSQLLEDDTQLSLGARKHLAVIQRNTERLHRLIADLLSVAQHDAGAVDYARERIDLADVVRDTVDAMGTAAEESGVDLSMVAPDSMAIVADAQRIAQVVDNLVSNAVKYTQSGGSVRVRLAGEDHQAVLEVTDTGIGIEPDDIDRLFNRFFRSREAERRAIAGAGLGLSIAKDIVEGHGGRVEVESRPGHGSRFRVLLPLGR</sequence>
<dbReference type="InterPro" id="IPR003594">
    <property type="entry name" value="HATPase_dom"/>
</dbReference>
<dbReference type="PANTHER" id="PTHR43711:SF1">
    <property type="entry name" value="HISTIDINE KINASE 1"/>
    <property type="match status" value="1"/>
</dbReference>
<keyword evidence="4" id="KW-0597">Phosphoprotein</keyword>